<dbReference type="PANTHER" id="PTHR39470:SF1">
    <property type="entry name" value="CHORISMATE SYNTHASE PROTEIN"/>
    <property type="match status" value="1"/>
</dbReference>
<evidence type="ECO:0000256" key="1">
    <source>
        <dbReference type="SAM" id="Phobius"/>
    </source>
</evidence>
<feature type="transmembrane region" description="Helical" evidence="1">
    <location>
        <begin position="239"/>
        <end position="258"/>
    </location>
</feature>
<feature type="transmembrane region" description="Helical" evidence="1">
    <location>
        <begin position="68"/>
        <end position="88"/>
    </location>
</feature>
<organism evidence="2 3">
    <name type="scientific">Lophium mytilinum</name>
    <dbReference type="NCBI Taxonomy" id="390894"/>
    <lineage>
        <taxon>Eukaryota</taxon>
        <taxon>Fungi</taxon>
        <taxon>Dikarya</taxon>
        <taxon>Ascomycota</taxon>
        <taxon>Pezizomycotina</taxon>
        <taxon>Dothideomycetes</taxon>
        <taxon>Pleosporomycetidae</taxon>
        <taxon>Mytilinidiales</taxon>
        <taxon>Mytilinidiaceae</taxon>
        <taxon>Lophium</taxon>
    </lineage>
</organism>
<dbReference type="Proteomes" id="UP000799750">
    <property type="component" value="Unassembled WGS sequence"/>
</dbReference>
<keyword evidence="1" id="KW-0812">Transmembrane</keyword>
<evidence type="ECO:0000313" key="2">
    <source>
        <dbReference type="EMBL" id="KAF2491241.1"/>
    </source>
</evidence>
<keyword evidence="3" id="KW-1185">Reference proteome</keyword>
<protein>
    <submittedName>
        <fullName evidence="2">Uncharacterized protein</fullName>
    </submittedName>
</protein>
<gene>
    <name evidence="2" type="ORF">BU16DRAFT_530736</name>
</gene>
<keyword evidence="1" id="KW-1133">Transmembrane helix</keyword>
<evidence type="ECO:0000313" key="3">
    <source>
        <dbReference type="Proteomes" id="UP000799750"/>
    </source>
</evidence>
<name>A0A6A6QGC7_9PEZI</name>
<keyword evidence="1" id="KW-0472">Membrane</keyword>
<sequence>MGALQTIIIWVGCYFIVPYLTFLSPLARTLTSVLAPYVVPKLIDFVKSILYPNSSIPIRPVPAPTKRALNLLFASASLALLLSLPAFAPENIFVATQSRLQIDTDVLFKRLEVLRPLTPTDITLRAKFVNTESRLAYLAFGPDTVAHCTVCGADDAWGYFAYHLPKLLWPHLLHAVVLGAATSDVFAGLEGARWRKQGWIAALAIVVVEVWYTATYDMTRNKKVKRMEDLANVFWRVRTLRLLAVAGLDGLLGLALWLTSTNRWLARPPPVAVRVQAATKNVEETLMKMRALGVLRNAVVRDKVLRGEVEQYWRQEGDVMGELVQDPEVAVVINGVVEEINMDKVQTDAGAMADGIMGGLVPGSGHVKEE</sequence>
<dbReference type="OrthoDB" id="4218123at2759"/>
<dbReference type="PANTHER" id="PTHR39470">
    <property type="entry name" value="CHROMOSOME 10, WHOLE GENOME SHOTGUN SEQUENCE"/>
    <property type="match status" value="1"/>
</dbReference>
<dbReference type="EMBL" id="MU004196">
    <property type="protein sequence ID" value="KAF2491241.1"/>
    <property type="molecule type" value="Genomic_DNA"/>
</dbReference>
<feature type="transmembrane region" description="Helical" evidence="1">
    <location>
        <begin position="6"/>
        <end position="27"/>
    </location>
</feature>
<dbReference type="AlphaFoldDB" id="A0A6A6QGC7"/>
<feature type="transmembrane region" description="Helical" evidence="1">
    <location>
        <begin position="167"/>
        <end position="187"/>
    </location>
</feature>
<feature type="transmembrane region" description="Helical" evidence="1">
    <location>
        <begin position="199"/>
        <end position="219"/>
    </location>
</feature>
<proteinExistence type="predicted"/>
<accession>A0A6A6QGC7</accession>
<reference evidence="2" key="1">
    <citation type="journal article" date="2020" name="Stud. Mycol.">
        <title>101 Dothideomycetes genomes: a test case for predicting lifestyles and emergence of pathogens.</title>
        <authorList>
            <person name="Haridas S."/>
            <person name="Albert R."/>
            <person name="Binder M."/>
            <person name="Bloem J."/>
            <person name="Labutti K."/>
            <person name="Salamov A."/>
            <person name="Andreopoulos B."/>
            <person name="Baker S."/>
            <person name="Barry K."/>
            <person name="Bills G."/>
            <person name="Bluhm B."/>
            <person name="Cannon C."/>
            <person name="Castanera R."/>
            <person name="Culley D."/>
            <person name="Daum C."/>
            <person name="Ezra D."/>
            <person name="Gonzalez J."/>
            <person name="Henrissat B."/>
            <person name="Kuo A."/>
            <person name="Liang C."/>
            <person name="Lipzen A."/>
            <person name="Lutzoni F."/>
            <person name="Magnuson J."/>
            <person name="Mondo S."/>
            <person name="Nolan M."/>
            <person name="Ohm R."/>
            <person name="Pangilinan J."/>
            <person name="Park H.-J."/>
            <person name="Ramirez L."/>
            <person name="Alfaro M."/>
            <person name="Sun H."/>
            <person name="Tritt A."/>
            <person name="Yoshinaga Y."/>
            <person name="Zwiers L.-H."/>
            <person name="Turgeon B."/>
            <person name="Goodwin S."/>
            <person name="Spatafora J."/>
            <person name="Crous P."/>
            <person name="Grigoriev I."/>
        </authorList>
    </citation>
    <scope>NUCLEOTIDE SEQUENCE</scope>
    <source>
        <strain evidence="2">CBS 269.34</strain>
    </source>
</reference>